<protein>
    <submittedName>
        <fullName evidence="2">Nitrous oxide metabolic protein</fullName>
    </submittedName>
</protein>
<comment type="caution">
    <text evidence="2">The sequence shown here is derived from an EMBL/GenBank/DDBJ whole genome shotgun (WGS) entry which is preliminary data.</text>
</comment>
<evidence type="ECO:0000313" key="2">
    <source>
        <dbReference type="EMBL" id="GLI95662.1"/>
    </source>
</evidence>
<evidence type="ECO:0000256" key="1">
    <source>
        <dbReference type="SAM" id="Phobius"/>
    </source>
</evidence>
<feature type="transmembrane region" description="Helical" evidence="1">
    <location>
        <begin position="247"/>
        <end position="271"/>
    </location>
</feature>
<feature type="transmembrane region" description="Helical" evidence="1">
    <location>
        <begin position="20"/>
        <end position="41"/>
    </location>
</feature>
<accession>A0A9W6LUK8</accession>
<dbReference type="AlphaFoldDB" id="A0A9W6LUK8"/>
<feature type="transmembrane region" description="Helical" evidence="1">
    <location>
        <begin position="175"/>
        <end position="198"/>
    </location>
</feature>
<dbReference type="Proteomes" id="UP001144323">
    <property type="component" value="Unassembled WGS sequence"/>
</dbReference>
<keyword evidence="1" id="KW-0472">Membrane</keyword>
<organism evidence="2 3">
    <name type="scientific">Methylocystis echinoides</name>
    <dbReference type="NCBI Taxonomy" id="29468"/>
    <lineage>
        <taxon>Bacteria</taxon>
        <taxon>Pseudomonadati</taxon>
        <taxon>Pseudomonadota</taxon>
        <taxon>Alphaproteobacteria</taxon>
        <taxon>Hyphomicrobiales</taxon>
        <taxon>Methylocystaceae</taxon>
        <taxon>Methylocystis</taxon>
    </lineage>
</organism>
<dbReference type="EMBL" id="BSEC01000004">
    <property type="protein sequence ID" value="GLI95662.1"/>
    <property type="molecule type" value="Genomic_DNA"/>
</dbReference>
<keyword evidence="1" id="KW-1133">Transmembrane helix</keyword>
<proteinExistence type="predicted"/>
<dbReference type="Pfam" id="PF12679">
    <property type="entry name" value="ABC2_membrane_2"/>
    <property type="match status" value="1"/>
</dbReference>
<dbReference type="PANTHER" id="PTHR43471:SF1">
    <property type="entry name" value="ABC TRANSPORTER PERMEASE PROTEIN NOSY-RELATED"/>
    <property type="match status" value="1"/>
</dbReference>
<dbReference type="RefSeq" id="WP_281806553.1">
    <property type="nucleotide sequence ID" value="NZ_BSEC01000004.1"/>
</dbReference>
<dbReference type="GO" id="GO:0140359">
    <property type="term" value="F:ABC-type transporter activity"/>
    <property type="evidence" value="ECO:0007669"/>
    <property type="project" value="InterPro"/>
</dbReference>
<feature type="transmembrane region" description="Helical" evidence="1">
    <location>
        <begin position="141"/>
        <end position="163"/>
    </location>
</feature>
<gene>
    <name evidence="2" type="primary">nosY</name>
    <name evidence="2" type="ORF">LMG27198_46540</name>
</gene>
<feature type="transmembrane region" description="Helical" evidence="1">
    <location>
        <begin position="105"/>
        <end position="129"/>
    </location>
</feature>
<sequence>MNAIATMAAKEIREASRNRWVMAITVLLAGLALSLSFLGSAPTGTVGVSSLEVTIVSLASLTIFLLPLIALLLGFDAIVGESERGTLLLLLTYPLSRPQLLVGKFLGHAAVLCFATVVGYSIAGVAVAVREAEFSTPAIQAFGALIGSSVLLGCAFLALGYLVSVLARDRGAAAGAAVGIWFFFVLLYDMAVLGALVADQGRFLSKAAISALLLFNPADAYRLLNLTVFPTVSRLAGMAGVSAEVSLAPWAFLAALVAWIAGPLIAAIFVFSRGDR</sequence>
<name>A0A9W6LUK8_9HYPH</name>
<evidence type="ECO:0000313" key="3">
    <source>
        <dbReference type="Proteomes" id="UP001144323"/>
    </source>
</evidence>
<feature type="transmembrane region" description="Helical" evidence="1">
    <location>
        <begin position="53"/>
        <end position="75"/>
    </location>
</feature>
<keyword evidence="1" id="KW-0812">Transmembrane</keyword>
<keyword evidence="3" id="KW-1185">Reference proteome</keyword>
<dbReference type="PANTHER" id="PTHR43471">
    <property type="entry name" value="ABC TRANSPORTER PERMEASE"/>
    <property type="match status" value="1"/>
</dbReference>
<reference evidence="2" key="1">
    <citation type="journal article" date="2023" name="Int. J. Syst. Evol. Microbiol.">
        <title>Methylocystis iwaonis sp. nov., a type II methane-oxidizing bacterium from surface soil of a rice paddy field in Japan, and emended description of the genus Methylocystis (ex Whittenbury et al. 1970) Bowman et al. 1993.</title>
        <authorList>
            <person name="Kaise H."/>
            <person name="Sawadogo J.B."/>
            <person name="Alam M.S."/>
            <person name="Ueno C."/>
            <person name="Dianou D."/>
            <person name="Shinjo R."/>
            <person name="Asakawa S."/>
        </authorList>
    </citation>
    <scope>NUCLEOTIDE SEQUENCE</scope>
    <source>
        <strain evidence="2">LMG27198</strain>
    </source>
</reference>
<dbReference type="GO" id="GO:0005886">
    <property type="term" value="C:plasma membrane"/>
    <property type="evidence" value="ECO:0007669"/>
    <property type="project" value="UniProtKB-SubCell"/>
</dbReference>